<name>A0A9Q0LZP8_BLOTA</name>
<proteinExistence type="predicted"/>
<keyword evidence="3" id="KW-1185">Reference proteome</keyword>
<organism evidence="2 3">
    <name type="scientific">Blomia tropicalis</name>
    <name type="common">Mite</name>
    <dbReference type="NCBI Taxonomy" id="40697"/>
    <lineage>
        <taxon>Eukaryota</taxon>
        <taxon>Metazoa</taxon>
        <taxon>Ecdysozoa</taxon>
        <taxon>Arthropoda</taxon>
        <taxon>Chelicerata</taxon>
        <taxon>Arachnida</taxon>
        <taxon>Acari</taxon>
        <taxon>Acariformes</taxon>
        <taxon>Sarcoptiformes</taxon>
        <taxon>Astigmata</taxon>
        <taxon>Glycyphagoidea</taxon>
        <taxon>Echimyopodidae</taxon>
        <taxon>Blomia</taxon>
    </lineage>
</organism>
<gene>
    <name evidence="2" type="ORF">RDWZM_007757</name>
</gene>
<accession>A0A9Q0LZP8</accession>
<sequence length="189" mass="22072">MISAINQYFDRTGKGAILIGHSAISADSLHLTANLLRNYQMQESINQAWYSVHSRIVGYIDTLQLFRRLYPHLSSYKLKDLVNYFLGVKKFNAHNALDDSLMLFVLWRRFLWPAIMGNYEILSQASASNLYCVDRYLNKQNLLESYIEKLNKIHRKSAKNLKHIKIDPIRVYSTQLLLNHLYPGLDQNH</sequence>
<dbReference type="InterPro" id="IPR013520">
    <property type="entry name" value="Ribonucl_H"/>
</dbReference>
<dbReference type="SUPFAM" id="SSF53098">
    <property type="entry name" value="Ribonuclease H-like"/>
    <property type="match status" value="1"/>
</dbReference>
<dbReference type="Proteomes" id="UP001142055">
    <property type="component" value="Chromosome 3"/>
</dbReference>
<comment type="caution">
    <text evidence="2">The sequence shown here is derived from an EMBL/GenBank/DDBJ whole genome shotgun (WGS) entry which is preliminary data.</text>
</comment>
<evidence type="ECO:0000313" key="2">
    <source>
        <dbReference type="EMBL" id="KAJ6216600.1"/>
    </source>
</evidence>
<dbReference type="InterPro" id="IPR036397">
    <property type="entry name" value="RNaseH_sf"/>
</dbReference>
<feature type="domain" description="Exonuclease" evidence="1">
    <location>
        <begin position="9"/>
        <end position="103"/>
    </location>
</feature>
<dbReference type="Pfam" id="PF00929">
    <property type="entry name" value="RNase_T"/>
    <property type="match status" value="1"/>
</dbReference>
<protein>
    <recommendedName>
        <fullName evidence="1">Exonuclease domain-containing protein</fullName>
    </recommendedName>
</protein>
<dbReference type="GO" id="GO:0003676">
    <property type="term" value="F:nucleic acid binding"/>
    <property type="evidence" value="ECO:0007669"/>
    <property type="project" value="InterPro"/>
</dbReference>
<dbReference type="InterPro" id="IPR012337">
    <property type="entry name" value="RNaseH-like_sf"/>
</dbReference>
<evidence type="ECO:0000259" key="1">
    <source>
        <dbReference type="Pfam" id="PF00929"/>
    </source>
</evidence>
<dbReference type="AlphaFoldDB" id="A0A9Q0LZP8"/>
<reference evidence="2" key="1">
    <citation type="submission" date="2022-12" db="EMBL/GenBank/DDBJ databases">
        <title>Genome assemblies of Blomia tropicalis.</title>
        <authorList>
            <person name="Cui Y."/>
        </authorList>
    </citation>
    <scope>NUCLEOTIDE SEQUENCE</scope>
    <source>
        <tissue evidence="2">Adult mites</tissue>
    </source>
</reference>
<dbReference type="EMBL" id="JAPWDV010000003">
    <property type="protein sequence ID" value="KAJ6216600.1"/>
    <property type="molecule type" value="Genomic_DNA"/>
</dbReference>
<dbReference type="Gene3D" id="3.30.420.10">
    <property type="entry name" value="Ribonuclease H-like superfamily/Ribonuclease H"/>
    <property type="match status" value="1"/>
</dbReference>
<evidence type="ECO:0000313" key="3">
    <source>
        <dbReference type="Proteomes" id="UP001142055"/>
    </source>
</evidence>